<keyword evidence="1" id="KW-0175">Coiled coil</keyword>
<evidence type="ECO:0000256" key="1">
    <source>
        <dbReference type="SAM" id="Coils"/>
    </source>
</evidence>
<organism evidence="2 3">
    <name type="scientific">Rhizobium phage RHph_Y68</name>
    <dbReference type="NCBI Taxonomy" id="2509787"/>
    <lineage>
        <taxon>Viruses</taxon>
        <taxon>Duplodnaviria</taxon>
        <taxon>Heunggongvirae</taxon>
        <taxon>Uroviricota</taxon>
        <taxon>Caudoviricetes</taxon>
        <taxon>Pootjesviridae</taxon>
        <taxon>Staniewskivirinae</taxon>
        <taxon>Trinifflemingvirus</taxon>
        <taxon>Trinifflemingvirus Y68</taxon>
    </lineage>
</organism>
<accession>A0A7S5QXV3</accession>
<name>A0A7S5QXV3_9CAUD</name>
<evidence type="ECO:0000313" key="3">
    <source>
        <dbReference type="Proteomes" id="UP000605518"/>
    </source>
</evidence>
<evidence type="ECO:0000313" key="2">
    <source>
        <dbReference type="EMBL" id="QIG68012.1"/>
    </source>
</evidence>
<dbReference type="EMBL" id="MN988486">
    <property type="protein sequence ID" value="QIG68012.1"/>
    <property type="molecule type" value="Genomic_DNA"/>
</dbReference>
<protein>
    <submittedName>
        <fullName evidence="2">Uncharacterized protein</fullName>
    </submittedName>
</protein>
<dbReference type="Proteomes" id="UP000605518">
    <property type="component" value="Segment"/>
</dbReference>
<proteinExistence type="predicted"/>
<reference evidence="2" key="1">
    <citation type="submission" date="2020-01" db="EMBL/GenBank/DDBJ databases">
        <title>Patterns of diversity and host range of bacteriophage communities associated with bean-nodulatin bacteria.</title>
        <authorList>
            <person name="Vann Cauwenberghe J."/>
            <person name="Santamaria R.I."/>
            <person name="Bustos P."/>
            <person name="Juarez S."/>
            <person name="Gonzalez V."/>
        </authorList>
    </citation>
    <scope>NUCLEOTIDE SEQUENCE</scope>
</reference>
<sequence length="189" mass="22180">MQLSDFFFVRDEFLKHVRRKLKGVPFDLKAKSLDADHESFFRDFAHTKILTEIGKNELIIVALKEITKQIADIRNRIKGFEEQIELTRRSGDVPKRKNAYIAEQQSHIDYWTKKYTPKFPVRDQNTFLLSSFDVSGSETIFRGFKQKCEIGPDVQFNVIGDAVFVKLKDHKEAEAKSFDKKDRSVWEEM</sequence>
<keyword evidence="3" id="KW-1185">Reference proteome</keyword>
<gene>
    <name evidence="2" type="ORF">EVB55_077</name>
</gene>
<feature type="coiled-coil region" evidence="1">
    <location>
        <begin position="63"/>
        <end position="90"/>
    </location>
</feature>